<evidence type="ECO:0000313" key="9">
    <source>
        <dbReference type="EMBL" id="AMW99682.1"/>
    </source>
</evidence>
<evidence type="ECO:0000256" key="3">
    <source>
        <dbReference type="ARBA" id="ARBA00022692"/>
    </source>
</evidence>
<dbReference type="OrthoDB" id="581879at2"/>
<feature type="transmembrane region" description="Helical" evidence="7">
    <location>
        <begin position="144"/>
        <end position="167"/>
    </location>
</feature>
<feature type="transmembrane region" description="Helical" evidence="7">
    <location>
        <begin position="463"/>
        <end position="481"/>
    </location>
</feature>
<sequence>MFRSHLIQWVKGAFAINKTPFPLSRALCAGICSATPTLIGILFNHFSYGLMASIGGFAYLYVWNEPYLQRAKKIFLVAASFSVLMMLGVLTSSSTILFSLLIGLVGALVTFIFGALKIPGPASIFFVMIFSMSSATHPDPHLAWLYGGLVMLGGIFSWIVAMIGWFWHPYGPETKAVHAVYTEIARLIDKVGTDQFDLACENTVQILNNADTVLLAGYSPWHSSLSYKRLYLLNNQANLIFSDILELVADGYTKLPKEVGQSVKALADLIDNPSSGVKTILQPKETTQKISALLSKIYDADAILNKTLKNINAELNISKPSAFKSLSHALDKDSIVFTNSIKYGFVLIIAALIAFSFDFQRSYWIPASCAAVMMGSTIISTFHRAIQRSLGTILGVLIASVILYNQPTGILVALCSLVFSFFTELFIVKNYAFAVIFLTPNSILIAENTTQINNLSFFATTRVTDIIIGAIIGLIGVLLIGRRTASSRLPNIIAKTIRSQSELLFNLFSAQTQYSATDRTNKMSKMQINMTNLRTVYTTALGELPSNKTLDFLWPTIASLEHLSFHLSSLNQTSQLVVLEEENLSKLLYLFESMAKNMEQQQITAKNNVPLIKGYGKIKKEILNLQDALNLYQTRVTNQT</sequence>
<proteinExistence type="inferred from homology"/>
<dbReference type="GO" id="GO:0005886">
    <property type="term" value="C:plasma membrane"/>
    <property type="evidence" value="ECO:0007669"/>
    <property type="project" value="UniProtKB-SubCell"/>
</dbReference>
<feature type="transmembrane region" description="Helical" evidence="7">
    <location>
        <begin position="74"/>
        <end position="90"/>
    </location>
</feature>
<dbReference type="EMBL" id="CP014806">
    <property type="protein sequence ID" value="AMW99682.1"/>
    <property type="molecule type" value="Genomic_DNA"/>
</dbReference>
<gene>
    <name evidence="9" type="ORF">ATY39_09545</name>
</gene>
<feature type="transmembrane region" description="Helical" evidence="7">
    <location>
        <begin position="21"/>
        <end position="39"/>
    </location>
</feature>
<dbReference type="InterPro" id="IPR049453">
    <property type="entry name" value="Memb_transporter_dom"/>
</dbReference>
<feature type="transmembrane region" description="Helical" evidence="7">
    <location>
        <begin position="394"/>
        <end position="422"/>
    </location>
</feature>
<feature type="transmembrane region" description="Helical" evidence="7">
    <location>
        <begin position="45"/>
        <end position="62"/>
    </location>
</feature>
<evidence type="ECO:0000256" key="1">
    <source>
        <dbReference type="ARBA" id="ARBA00004651"/>
    </source>
</evidence>
<evidence type="ECO:0000256" key="2">
    <source>
        <dbReference type="ARBA" id="ARBA00022475"/>
    </source>
</evidence>
<keyword evidence="2" id="KW-1003">Cell membrane</keyword>
<feature type="transmembrane region" description="Helical" evidence="7">
    <location>
        <begin position="340"/>
        <end position="357"/>
    </location>
</feature>
<keyword evidence="10" id="KW-1185">Reference proteome</keyword>
<evidence type="ECO:0000256" key="5">
    <source>
        <dbReference type="ARBA" id="ARBA00023136"/>
    </source>
</evidence>
<dbReference type="PANTHER" id="PTHR30509">
    <property type="entry name" value="P-HYDROXYBENZOIC ACID EFFLUX PUMP SUBUNIT-RELATED"/>
    <property type="match status" value="1"/>
</dbReference>
<protein>
    <recommendedName>
        <fullName evidence="8">Integral membrane bound transporter domain-containing protein</fullName>
    </recommendedName>
</protein>
<evidence type="ECO:0000313" key="10">
    <source>
        <dbReference type="Proteomes" id="UP000076021"/>
    </source>
</evidence>
<dbReference type="STRING" id="241244.ATY39_09545"/>
<dbReference type="RefSeq" id="WP_066789128.1">
    <property type="nucleotide sequence ID" value="NZ_CP014806.1"/>
</dbReference>
<reference evidence="10" key="2">
    <citation type="submission" date="2016-03" db="EMBL/GenBank/DDBJ databases">
        <authorList>
            <person name="Seldin L."/>
        </authorList>
    </citation>
    <scope>NUCLEOTIDE SEQUENCE [LARGE SCALE GENOMIC DNA]</scope>
    <source>
        <strain evidence="10">PP9</strain>
    </source>
</reference>
<evidence type="ECO:0000256" key="4">
    <source>
        <dbReference type="ARBA" id="ARBA00022989"/>
    </source>
</evidence>
<comment type="similarity">
    <text evidence="6">Belongs to the YccS/YhfK family.</text>
</comment>
<evidence type="ECO:0000259" key="8">
    <source>
        <dbReference type="Pfam" id="PF13515"/>
    </source>
</evidence>
<comment type="subcellular location">
    <subcellularLocation>
        <location evidence="1">Cell membrane</location>
        <topology evidence="1">Multi-pass membrane protein</topology>
    </subcellularLocation>
</comment>
<name>A0A143HDB6_9BACL</name>
<accession>A0A143HDB6</accession>
<feature type="domain" description="Integral membrane bound transporter" evidence="8">
    <location>
        <begin position="349"/>
        <end position="475"/>
    </location>
</feature>
<dbReference type="AlphaFoldDB" id="A0A143HDB6"/>
<evidence type="ECO:0000256" key="6">
    <source>
        <dbReference type="ARBA" id="ARBA00043993"/>
    </source>
</evidence>
<keyword evidence="3 7" id="KW-0812">Transmembrane</keyword>
<reference evidence="9 10" key="1">
    <citation type="journal article" date="2016" name="Genome Announc.">
        <title>Whole-Genome Sequence of Rummeliibacillus stabekisii Strain PP9 Isolated from Antarctic Soil.</title>
        <authorList>
            <person name="da Mota F.F."/>
            <person name="Vollu R.E."/>
            <person name="Jurelevicius D."/>
            <person name="Seldin L."/>
        </authorList>
    </citation>
    <scope>NUCLEOTIDE SEQUENCE [LARGE SCALE GENOMIC DNA]</scope>
    <source>
        <strain evidence="9 10">PP9</strain>
    </source>
</reference>
<organism evidence="9 10">
    <name type="scientific">Rummeliibacillus stabekisii</name>
    <dbReference type="NCBI Taxonomy" id="241244"/>
    <lineage>
        <taxon>Bacteria</taxon>
        <taxon>Bacillati</taxon>
        <taxon>Bacillota</taxon>
        <taxon>Bacilli</taxon>
        <taxon>Bacillales</taxon>
        <taxon>Caryophanaceae</taxon>
        <taxon>Rummeliibacillus</taxon>
    </lineage>
</organism>
<keyword evidence="5 7" id="KW-0472">Membrane</keyword>
<evidence type="ECO:0000256" key="7">
    <source>
        <dbReference type="SAM" id="Phobius"/>
    </source>
</evidence>
<dbReference type="Proteomes" id="UP000076021">
    <property type="component" value="Chromosome"/>
</dbReference>
<dbReference type="Pfam" id="PF13515">
    <property type="entry name" value="FUSC_2"/>
    <property type="match status" value="1"/>
</dbReference>
<feature type="transmembrane region" description="Helical" evidence="7">
    <location>
        <begin position="363"/>
        <end position="382"/>
    </location>
</feature>
<dbReference type="KEGG" id="rst:ATY39_09545"/>
<dbReference type="PANTHER" id="PTHR30509:SF9">
    <property type="entry name" value="MULTIDRUG RESISTANCE PROTEIN MDTO"/>
    <property type="match status" value="1"/>
</dbReference>
<keyword evidence="4 7" id="KW-1133">Transmembrane helix</keyword>